<gene>
    <name evidence="2" type="ORF">RXV79_27920</name>
</gene>
<feature type="transmembrane region" description="Helical" evidence="1">
    <location>
        <begin position="99"/>
        <end position="120"/>
    </location>
</feature>
<keyword evidence="1" id="KW-0812">Transmembrane</keyword>
<dbReference type="RefSeq" id="WP_316704566.1">
    <property type="nucleotide sequence ID" value="NZ_CP136338.1"/>
</dbReference>
<dbReference type="Proteomes" id="UP001303946">
    <property type="component" value="Plasmid unnamed2"/>
</dbReference>
<feature type="transmembrane region" description="Helical" evidence="1">
    <location>
        <begin position="45"/>
        <end position="64"/>
    </location>
</feature>
<evidence type="ECO:0000313" key="2">
    <source>
        <dbReference type="EMBL" id="WOB11315.1"/>
    </source>
</evidence>
<name>A0ABZ0D2F4_9BURK</name>
<geneLocation type="plasmid" evidence="2 3">
    <name>unnamed2</name>
</geneLocation>
<organism evidence="2 3">
    <name type="scientific">Piscinibacter gummiphilus</name>
    <dbReference type="NCBI Taxonomy" id="946333"/>
    <lineage>
        <taxon>Bacteria</taxon>
        <taxon>Pseudomonadati</taxon>
        <taxon>Pseudomonadota</taxon>
        <taxon>Betaproteobacteria</taxon>
        <taxon>Burkholderiales</taxon>
        <taxon>Sphaerotilaceae</taxon>
        <taxon>Piscinibacter</taxon>
    </lineage>
</organism>
<keyword evidence="2" id="KW-0614">Plasmid</keyword>
<proteinExistence type="predicted"/>
<evidence type="ECO:0000313" key="3">
    <source>
        <dbReference type="Proteomes" id="UP001303946"/>
    </source>
</evidence>
<reference evidence="2 3" key="1">
    <citation type="submission" date="2023-10" db="EMBL/GenBank/DDBJ databases">
        <title>Bacteria for the degradation of biodegradable plastic PBAT(Polybutylene adipate terephthalate).</title>
        <authorList>
            <person name="Weon H.-Y."/>
            <person name="Yeon J."/>
        </authorList>
    </citation>
    <scope>NUCLEOTIDE SEQUENCE [LARGE SCALE GENOMIC DNA]</scope>
    <source>
        <strain evidence="2 3">SBD 7-3</strain>
        <plasmid evidence="2 3">unnamed2</plasmid>
    </source>
</reference>
<protein>
    <submittedName>
        <fullName evidence="2">Uncharacterized protein</fullName>
    </submittedName>
</protein>
<keyword evidence="3" id="KW-1185">Reference proteome</keyword>
<evidence type="ECO:0000256" key="1">
    <source>
        <dbReference type="SAM" id="Phobius"/>
    </source>
</evidence>
<dbReference type="EMBL" id="CP136338">
    <property type="protein sequence ID" value="WOB11315.1"/>
    <property type="molecule type" value="Genomic_DNA"/>
</dbReference>
<keyword evidence="1" id="KW-1133">Transmembrane helix</keyword>
<accession>A0ABZ0D2F4</accession>
<keyword evidence="1" id="KW-0472">Membrane</keyword>
<sequence>MQEHTKQKFAFTQEAVKQLITLSTAIIGVTVTFKDKILPSSAADAAWVLVLALCAFVFSAFKGIRTLYGVARVLEDVKADEEPSIVWTPMIRDPATEQIRGFVTGLGLLVAYFAATLILAR</sequence>